<dbReference type="PANTHER" id="PTHR12155:SF41">
    <property type="entry name" value="SCHLAFEN ALBA-2 DOMAIN-CONTAINING PROTEIN"/>
    <property type="match status" value="1"/>
</dbReference>
<evidence type="ECO:0000259" key="1">
    <source>
        <dbReference type="Pfam" id="PF04326"/>
    </source>
</evidence>
<dbReference type="STRING" id="6313.A0A158PCH0"/>
<dbReference type="Pfam" id="PF04326">
    <property type="entry name" value="SLFN_AlbA_2"/>
    <property type="match status" value="1"/>
</dbReference>
<reference evidence="3" key="2">
    <citation type="submission" date="2016-04" db="UniProtKB">
        <authorList>
            <consortium name="WormBaseParasite"/>
        </authorList>
    </citation>
    <scope>IDENTIFICATION</scope>
</reference>
<keyword evidence="2" id="KW-1185">Reference proteome</keyword>
<dbReference type="PANTHER" id="PTHR12155">
    <property type="entry name" value="SCHLAFEN"/>
    <property type="match status" value="1"/>
</dbReference>
<dbReference type="InterPro" id="IPR029684">
    <property type="entry name" value="Schlafen"/>
</dbReference>
<evidence type="ECO:0000313" key="2">
    <source>
        <dbReference type="Proteomes" id="UP000035642"/>
    </source>
</evidence>
<dbReference type="AlphaFoldDB" id="A0A158PCH0"/>
<feature type="domain" description="Schlafen AlbA-2" evidence="1">
    <location>
        <begin position="15"/>
        <end position="103"/>
    </location>
</feature>
<reference evidence="2" key="1">
    <citation type="submission" date="2012-09" db="EMBL/GenBank/DDBJ databases">
        <authorList>
            <person name="Martin A.A."/>
        </authorList>
    </citation>
    <scope>NUCLEOTIDE SEQUENCE</scope>
</reference>
<evidence type="ECO:0000313" key="3">
    <source>
        <dbReference type="WBParaSite" id="ACAC_0001249601-mRNA-1"/>
    </source>
</evidence>
<dbReference type="Proteomes" id="UP000035642">
    <property type="component" value="Unassembled WGS sequence"/>
</dbReference>
<protein>
    <submittedName>
        <fullName evidence="3">AlbA_2 domain-containing protein</fullName>
    </submittedName>
</protein>
<sequence>MWKRLRLGEKCKADEDQFVEFKMHEKISLSEIPARCQKWENGHLVRTLQPISKTICAFLNTKGGVIYVGIRDNKEIRGRTFNSDMKDHFLISVHCCVSRFHPPLPEGCVKVGFIDVDGYDGDDNTNIPDVTWTPAQNSGFEVCCEDNCIKAIDEFQQLIPQTGVDYHVIGRMGCLCKSDRTDDAKLCVAIIKVWITS</sequence>
<name>A0A158PCH0_ANGCA</name>
<dbReference type="InterPro" id="IPR007421">
    <property type="entry name" value="Schlafen_AlbA_2_dom"/>
</dbReference>
<accession>A0A158PCH0</accession>
<dbReference type="WBParaSite" id="ACAC_0001249601-mRNA-1">
    <property type="protein sequence ID" value="ACAC_0001249601-mRNA-1"/>
    <property type="gene ID" value="ACAC_0001249601"/>
</dbReference>
<proteinExistence type="predicted"/>
<dbReference type="Gene3D" id="3.30.950.30">
    <property type="entry name" value="Schlafen, AAA domain"/>
    <property type="match status" value="1"/>
</dbReference>
<dbReference type="InterPro" id="IPR038461">
    <property type="entry name" value="Schlafen_AlbA_2_dom_sf"/>
</dbReference>
<organism evidence="2 3">
    <name type="scientific">Angiostrongylus cantonensis</name>
    <name type="common">Rat lungworm</name>
    <dbReference type="NCBI Taxonomy" id="6313"/>
    <lineage>
        <taxon>Eukaryota</taxon>
        <taxon>Metazoa</taxon>
        <taxon>Ecdysozoa</taxon>
        <taxon>Nematoda</taxon>
        <taxon>Chromadorea</taxon>
        <taxon>Rhabditida</taxon>
        <taxon>Rhabditina</taxon>
        <taxon>Rhabditomorpha</taxon>
        <taxon>Strongyloidea</taxon>
        <taxon>Metastrongylidae</taxon>
        <taxon>Angiostrongylus</taxon>
    </lineage>
</organism>